<evidence type="ECO:0000313" key="1">
    <source>
        <dbReference type="EMBL" id="AUN99895.1"/>
    </source>
</evidence>
<dbReference type="EMBL" id="CP025704">
    <property type="protein sequence ID" value="AUN99895.1"/>
    <property type="molecule type" value="Genomic_DNA"/>
</dbReference>
<evidence type="ECO:0000313" key="2">
    <source>
        <dbReference type="Proteomes" id="UP000235584"/>
    </source>
</evidence>
<protein>
    <submittedName>
        <fullName evidence="1">Uncharacterized protein</fullName>
    </submittedName>
</protein>
<organism evidence="1 2">
    <name type="scientific">Bacteriovorax stolpii</name>
    <name type="common">Bdellovibrio stolpii</name>
    <dbReference type="NCBI Taxonomy" id="960"/>
    <lineage>
        <taxon>Bacteria</taxon>
        <taxon>Pseudomonadati</taxon>
        <taxon>Bdellovibrionota</taxon>
        <taxon>Bacteriovoracia</taxon>
        <taxon>Bacteriovoracales</taxon>
        <taxon>Bacteriovoracaceae</taxon>
        <taxon>Bacteriovorax</taxon>
    </lineage>
</organism>
<proteinExistence type="predicted"/>
<reference evidence="1 2" key="1">
    <citation type="submission" date="2018-01" db="EMBL/GenBank/DDBJ databases">
        <title>Complete genome sequence of Bacteriovorax stolpii DSM12778.</title>
        <authorList>
            <person name="Tang B."/>
            <person name="Chang J."/>
        </authorList>
    </citation>
    <scope>NUCLEOTIDE SEQUENCE [LARGE SCALE GENOMIC DNA]</scope>
    <source>
        <strain evidence="1 2">DSM 12778</strain>
    </source>
</reference>
<dbReference type="KEGG" id="bsto:C0V70_17645"/>
<keyword evidence="2" id="KW-1185">Reference proteome</keyword>
<accession>A0A2K9NXX4</accession>
<name>A0A2K9NXX4_BACTC</name>
<sequence length="477" mass="55995">MLNSLQNHQWIRRIGLCLLFFLIVILLYYPTMGSLPFWDDWYFIFKSWTLKNVNPIEFWKWGNHRRSWPVFYTSVSLLLKLWGTKVIYYHLLSVILHSINGLLLYKLLKELKSSYAFWLAILYVVHPAHFFTVAWIVQVKTLMAITFFLMSFIFFLQRDKKLNYALSILFFLLSVLSKSVFTPLILLMPFSKYRKILLPFMIIALYSISLTLWSSHLKSPQTALVKNHYQYYLIKKSTSPMVFATGPVRPAPIPQEKYENPMAKVSLSMANLTKYVVFSFYPWKTLLVHPMTTLNDSYTDFAINFIVILLIATTILFYYSINDTLFLYSSASYLLLILPLCGAIYIPIFHYSNFVDYWLSAPLIAFVFCLSRITQKKILLPLLTFMICFMTIKTFSNARKMKTPNEMISLSIESSPKNPLIQMMLAKQFFYEGNFVESNSILLKIKKDYSLEKEKIDNEIELNLKKMNGEFVDDQTL</sequence>
<dbReference type="Proteomes" id="UP000235584">
    <property type="component" value="Chromosome"/>
</dbReference>
<dbReference type="AlphaFoldDB" id="A0A2K9NXX4"/>
<gene>
    <name evidence="1" type="ORF">C0V70_17645</name>
</gene>